<gene>
    <name evidence="2" type="ORF">ADS77_07010</name>
</gene>
<dbReference type="PATRIC" id="fig|187330.3.peg.3426"/>
<protein>
    <submittedName>
        <fullName evidence="2">Uncharacterized protein</fullName>
    </submittedName>
</protein>
<dbReference type="Proteomes" id="UP000037848">
    <property type="component" value="Unassembled WGS sequence"/>
</dbReference>
<keyword evidence="1" id="KW-0812">Transmembrane</keyword>
<dbReference type="EMBL" id="LHPH01000006">
    <property type="protein sequence ID" value="KPH64152.1"/>
    <property type="molecule type" value="Genomic_DNA"/>
</dbReference>
<sequence length="278" mass="32928">MEMVKKVLKWLVRNWFKVQDDKALHENKLFWLVVLSPLVFIAWIFWRLTSELMTKGLYNPHISAESLAGFVSYYAFPVALLTVPLTLAVMINRFHSSKQKAKSNRLVEQNNTANNFFNHYKYFCDHCEAIRQRYSKGVLVLKPEVLYKKLFIHSSINNLNAELNLDFIEHYFIELLPIEQSFQNHSNQYHDIIFQNERDDLEPLEIHIFVEPFIYLLDFSGISYTTSIEQESHFSSQLDQYYDILYALICFNGVSNYHEVCEYTNKMYAILRADCIDD</sequence>
<evidence type="ECO:0000313" key="3">
    <source>
        <dbReference type="Proteomes" id="UP000037848"/>
    </source>
</evidence>
<proteinExistence type="predicted"/>
<organism evidence="2 3">
    <name type="scientific">Pseudoalteromonas porphyrae</name>
    <dbReference type="NCBI Taxonomy" id="187330"/>
    <lineage>
        <taxon>Bacteria</taxon>
        <taxon>Pseudomonadati</taxon>
        <taxon>Pseudomonadota</taxon>
        <taxon>Gammaproteobacteria</taxon>
        <taxon>Alteromonadales</taxon>
        <taxon>Pseudoalteromonadaceae</taxon>
        <taxon>Pseudoalteromonas</taxon>
    </lineage>
</organism>
<keyword evidence="1" id="KW-1133">Transmembrane helix</keyword>
<keyword evidence="3" id="KW-1185">Reference proteome</keyword>
<comment type="caution">
    <text evidence="2">The sequence shown here is derived from an EMBL/GenBank/DDBJ whole genome shotgun (WGS) entry which is preliminary data.</text>
</comment>
<evidence type="ECO:0000256" key="1">
    <source>
        <dbReference type="SAM" id="Phobius"/>
    </source>
</evidence>
<feature type="transmembrane region" description="Helical" evidence="1">
    <location>
        <begin position="29"/>
        <end position="46"/>
    </location>
</feature>
<accession>A0A0N1EYU7</accession>
<evidence type="ECO:0000313" key="2">
    <source>
        <dbReference type="EMBL" id="KPH64152.1"/>
    </source>
</evidence>
<dbReference type="OrthoDB" id="6316284at2"/>
<feature type="transmembrane region" description="Helical" evidence="1">
    <location>
        <begin position="66"/>
        <end position="91"/>
    </location>
</feature>
<reference evidence="2 3" key="1">
    <citation type="submission" date="2015-08" db="EMBL/GenBank/DDBJ databases">
        <title>Draft Genome Sequence of Pseudoalteromonas porphyrae UCD-SED14.</title>
        <authorList>
            <person name="Coil D.A."/>
            <person name="Jospin G."/>
            <person name="Lee R.D."/>
            <person name="Eisen J.A."/>
        </authorList>
    </citation>
    <scope>NUCLEOTIDE SEQUENCE [LARGE SCALE GENOMIC DNA]</scope>
    <source>
        <strain evidence="2 3">UCD-SED14</strain>
    </source>
</reference>
<name>A0A0N1EYU7_9GAMM</name>
<dbReference type="AlphaFoldDB" id="A0A0N1EYU7"/>
<dbReference type="RefSeq" id="WP_054453621.1">
    <property type="nucleotide sequence ID" value="NZ_LHPH01000006.1"/>
</dbReference>
<keyword evidence="1" id="KW-0472">Membrane</keyword>